<dbReference type="EMBL" id="HG322949">
    <property type="protein sequence ID" value="CDG82884.1"/>
    <property type="molecule type" value="Genomic_DNA"/>
</dbReference>
<dbReference type="PRINTS" id="PR00111">
    <property type="entry name" value="ABHYDROLASE"/>
</dbReference>
<reference evidence="2 3" key="1">
    <citation type="journal article" date="2015" name="Genome Announc.">
        <title>Genome Sequence of Mushroom Soft-Rot Pathogen Janthinobacterium agaricidamnosum.</title>
        <authorList>
            <person name="Graupner K."/>
            <person name="Lackner G."/>
            <person name="Hertweck C."/>
        </authorList>
    </citation>
    <scope>NUCLEOTIDE SEQUENCE [LARGE SCALE GENOMIC DNA]</scope>
    <source>
        <strain evidence="3">NBRC 102515 / DSM 9628</strain>
    </source>
</reference>
<sequence length="268" mass="28453">MLYQVEGVDAYCYSGGKPFDPAQPSAVFLHGAQNDHSVWALQTRYFAHHGWNVLAPDLPGHGRSKGAAKTSVEALAVWLLALLDAAGIEQALLVGHSMGALIALQASLVAPQRVSRLALLGAAYPMRVSDALLDAAKTDEPGAIDMITIWSHASIAQKPAFPGPGFYTMGGARRLQQRIAHINPDNVLHTDLCACNAYTGGQAAARAAQCPTLFMLGQYDMMTPPRSSQLLTSTISHGTVVMLDSGHAMMAEQPDSVLDTLYGFAVGQ</sequence>
<feature type="domain" description="AB hydrolase-1" evidence="1">
    <location>
        <begin position="27"/>
        <end position="259"/>
    </location>
</feature>
<evidence type="ECO:0000313" key="3">
    <source>
        <dbReference type="Proteomes" id="UP000027604"/>
    </source>
</evidence>
<gene>
    <name evidence="2" type="ORF">GJA_2249</name>
</gene>
<dbReference type="Proteomes" id="UP000027604">
    <property type="component" value="Chromosome I"/>
</dbReference>
<dbReference type="InterPro" id="IPR029058">
    <property type="entry name" value="AB_hydrolase_fold"/>
</dbReference>
<dbReference type="AlphaFoldDB" id="W0V231"/>
<dbReference type="Gene3D" id="3.40.50.1820">
    <property type="entry name" value="alpha/beta hydrolase"/>
    <property type="match status" value="1"/>
</dbReference>
<dbReference type="GO" id="GO:0016020">
    <property type="term" value="C:membrane"/>
    <property type="evidence" value="ECO:0007669"/>
    <property type="project" value="TreeGrafter"/>
</dbReference>
<dbReference type="eggNOG" id="COG2267">
    <property type="taxonomic scope" value="Bacteria"/>
</dbReference>
<dbReference type="PATRIC" id="fig|1349767.4.peg.3999"/>
<dbReference type="GO" id="GO:0016787">
    <property type="term" value="F:hydrolase activity"/>
    <property type="evidence" value="ECO:0007669"/>
    <property type="project" value="UniProtKB-KW"/>
</dbReference>
<keyword evidence="2" id="KW-0378">Hydrolase</keyword>
<evidence type="ECO:0000259" key="1">
    <source>
        <dbReference type="Pfam" id="PF12697"/>
    </source>
</evidence>
<dbReference type="InterPro" id="IPR000639">
    <property type="entry name" value="Epox_hydrolase-like"/>
</dbReference>
<dbReference type="SUPFAM" id="SSF53474">
    <property type="entry name" value="alpha/beta-Hydrolases"/>
    <property type="match status" value="1"/>
</dbReference>
<organism evidence="2 3">
    <name type="scientific">Janthinobacterium agaricidamnosum NBRC 102515 = DSM 9628</name>
    <dbReference type="NCBI Taxonomy" id="1349767"/>
    <lineage>
        <taxon>Bacteria</taxon>
        <taxon>Pseudomonadati</taxon>
        <taxon>Pseudomonadota</taxon>
        <taxon>Betaproteobacteria</taxon>
        <taxon>Burkholderiales</taxon>
        <taxon>Oxalobacteraceae</taxon>
        <taxon>Janthinobacterium</taxon>
    </lineage>
</organism>
<dbReference type="KEGG" id="jag:GJA_2249"/>
<dbReference type="PANTHER" id="PTHR43798">
    <property type="entry name" value="MONOACYLGLYCEROL LIPASE"/>
    <property type="match status" value="1"/>
</dbReference>
<dbReference type="OrthoDB" id="5297561at2"/>
<dbReference type="Pfam" id="PF12697">
    <property type="entry name" value="Abhydrolase_6"/>
    <property type="match status" value="1"/>
</dbReference>
<dbReference type="PANTHER" id="PTHR43798:SF33">
    <property type="entry name" value="HYDROLASE, PUTATIVE (AFU_ORTHOLOGUE AFUA_2G14860)-RELATED"/>
    <property type="match status" value="1"/>
</dbReference>
<protein>
    <submittedName>
        <fullName evidence="2">Alpha/beta hydrolase fold family protein</fullName>
    </submittedName>
</protein>
<dbReference type="InterPro" id="IPR000073">
    <property type="entry name" value="AB_hydrolase_1"/>
</dbReference>
<evidence type="ECO:0000313" key="2">
    <source>
        <dbReference type="EMBL" id="CDG82884.1"/>
    </source>
</evidence>
<name>W0V231_9BURK</name>
<accession>W0V231</accession>
<dbReference type="RefSeq" id="WP_038491830.1">
    <property type="nucleotide sequence ID" value="NZ_BCTH01000078.1"/>
</dbReference>
<dbReference type="STRING" id="1349767.GJA_2249"/>
<keyword evidence="3" id="KW-1185">Reference proteome</keyword>
<dbReference type="InterPro" id="IPR050266">
    <property type="entry name" value="AB_hydrolase_sf"/>
</dbReference>
<dbReference type="PRINTS" id="PR00412">
    <property type="entry name" value="EPOXHYDRLASE"/>
</dbReference>
<proteinExistence type="predicted"/>
<dbReference type="HOGENOM" id="CLU_020336_50_2_4"/>